<dbReference type="EMBL" id="JACTAM010000466">
    <property type="protein sequence ID" value="KAI2647268.1"/>
    <property type="molecule type" value="Genomic_DNA"/>
</dbReference>
<protein>
    <submittedName>
        <fullName evidence="3">Elongation factor G-like protein</fullName>
    </submittedName>
</protein>
<gene>
    <name evidence="3" type="ORF">H4Q32_024170</name>
</gene>
<evidence type="ECO:0000313" key="4">
    <source>
        <dbReference type="Proteomes" id="UP000830375"/>
    </source>
</evidence>
<proteinExistence type="predicted"/>
<feature type="coiled-coil region" evidence="1">
    <location>
        <begin position="82"/>
        <end position="132"/>
    </location>
</feature>
<reference evidence="3 4" key="1">
    <citation type="submission" date="2022-01" db="EMBL/GenBank/DDBJ databases">
        <title>A high-quality chromosome-level genome assembly of rohu carp, Labeo rohita.</title>
        <authorList>
            <person name="Arick M.A. II"/>
            <person name="Hsu C.-Y."/>
            <person name="Magbanua Z."/>
            <person name="Pechanova O."/>
            <person name="Grover C."/>
            <person name="Miller E."/>
            <person name="Thrash A."/>
            <person name="Ezzel L."/>
            <person name="Alam S."/>
            <person name="Benzie J."/>
            <person name="Hamilton M."/>
            <person name="Karsi A."/>
            <person name="Lawrence M.L."/>
            <person name="Peterson D.G."/>
        </authorList>
    </citation>
    <scope>NUCLEOTIDE SEQUENCE [LARGE SCALE GENOMIC DNA]</scope>
    <source>
        <strain evidence="4">BAU-BD-2019</strain>
        <tissue evidence="3">Blood</tissue>
    </source>
</reference>
<keyword evidence="1" id="KW-0175">Coiled coil</keyword>
<comment type="caution">
    <text evidence="3">The sequence shown here is derived from an EMBL/GenBank/DDBJ whole genome shotgun (WGS) entry which is preliminary data.</text>
</comment>
<feature type="region of interest" description="Disordered" evidence="2">
    <location>
        <begin position="1"/>
        <end position="22"/>
    </location>
</feature>
<organism evidence="3 4">
    <name type="scientific">Labeo rohita</name>
    <name type="common">Indian major carp</name>
    <name type="synonym">Cyprinus rohita</name>
    <dbReference type="NCBI Taxonomy" id="84645"/>
    <lineage>
        <taxon>Eukaryota</taxon>
        <taxon>Metazoa</taxon>
        <taxon>Chordata</taxon>
        <taxon>Craniata</taxon>
        <taxon>Vertebrata</taxon>
        <taxon>Euteleostomi</taxon>
        <taxon>Actinopterygii</taxon>
        <taxon>Neopterygii</taxon>
        <taxon>Teleostei</taxon>
        <taxon>Ostariophysi</taxon>
        <taxon>Cypriniformes</taxon>
        <taxon>Cyprinidae</taxon>
        <taxon>Labeoninae</taxon>
        <taxon>Labeonini</taxon>
        <taxon>Labeo</taxon>
    </lineage>
</organism>
<evidence type="ECO:0000256" key="1">
    <source>
        <dbReference type="SAM" id="Coils"/>
    </source>
</evidence>
<keyword evidence="4" id="KW-1185">Reference proteome</keyword>
<name>A0ABQ8L997_LABRO</name>
<dbReference type="Proteomes" id="UP000830375">
    <property type="component" value="Unassembled WGS sequence"/>
</dbReference>
<accession>A0ABQ8L997</accession>
<evidence type="ECO:0000313" key="3">
    <source>
        <dbReference type="EMBL" id="KAI2647268.1"/>
    </source>
</evidence>
<evidence type="ECO:0000256" key="2">
    <source>
        <dbReference type="SAM" id="MobiDB-lite"/>
    </source>
</evidence>
<sequence length="132" mass="15752">MQTDPGFLKEEPMGEAENPTTYIQRQLRHWKEELERDPEQDKVLTALFRTAIVEAMPLTVKAKLEDVVGLNSKTHKEFRDHVVHAVEQHRKQELKIKNQEKELQRKLTQLQLEELINKKKKVRQYKKKTNQQ</sequence>